<dbReference type="KEGG" id="spir:CWM47_27955"/>
<accession>A0A2K8Z667</accession>
<gene>
    <name evidence="1" type="ORF">CWM47_27955</name>
</gene>
<protein>
    <submittedName>
        <fullName evidence="1">Uncharacterized protein</fullName>
    </submittedName>
</protein>
<dbReference type="EMBL" id="CP025096">
    <property type="protein sequence ID" value="AUD05350.1"/>
    <property type="molecule type" value="Genomic_DNA"/>
</dbReference>
<dbReference type="OrthoDB" id="956316at2"/>
<organism evidence="1 2">
    <name type="scientific">Spirosoma pollinicola</name>
    <dbReference type="NCBI Taxonomy" id="2057025"/>
    <lineage>
        <taxon>Bacteria</taxon>
        <taxon>Pseudomonadati</taxon>
        <taxon>Bacteroidota</taxon>
        <taxon>Cytophagia</taxon>
        <taxon>Cytophagales</taxon>
        <taxon>Cytophagaceae</taxon>
        <taxon>Spirosoma</taxon>
    </lineage>
</organism>
<sequence>MPTHYFLKDLIPIGIDVDADGNIDSYYKLPTPILWVLQIPHPDDLSKYTNSEVIVTKVAVTLVPPSAEEKATAWVVPLNEDDEPDINGALAFEGVSSYEGVLGKLGFTPDLPTN</sequence>
<dbReference type="RefSeq" id="WP_100991910.1">
    <property type="nucleotide sequence ID" value="NZ_CP025096.1"/>
</dbReference>
<evidence type="ECO:0000313" key="2">
    <source>
        <dbReference type="Proteomes" id="UP000232883"/>
    </source>
</evidence>
<name>A0A2K8Z667_9BACT</name>
<dbReference type="Proteomes" id="UP000232883">
    <property type="component" value="Chromosome"/>
</dbReference>
<dbReference type="AlphaFoldDB" id="A0A2K8Z667"/>
<keyword evidence="2" id="KW-1185">Reference proteome</keyword>
<reference evidence="1 2" key="1">
    <citation type="submission" date="2017-11" db="EMBL/GenBank/DDBJ databases">
        <title>Taxonomic description and genome sequences of Spirosoma HA7 sp. nov., isolated from pollen microhabitat of Corylus avellana.</title>
        <authorList>
            <person name="Ambika Manirajan B."/>
            <person name="Suarez C."/>
            <person name="Ratering S."/>
            <person name="Geissler-Plaum R."/>
            <person name="Cardinale M."/>
            <person name="Sylvia S."/>
        </authorList>
    </citation>
    <scope>NUCLEOTIDE SEQUENCE [LARGE SCALE GENOMIC DNA]</scope>
    <source>
        <strain evidence="1 2">HA7</strain>
    </source>
</reference>
<proteinExistence type="predicted"/>
<evidence type="ECO:0000313" key="1">
    <source>
        <dbReference type="EMBL" id="AUD05350.1"/>
    </source>
</evidence>